<proteinExistence type="predicted"/>
<accession>A0AAV5I8P8</accession>
<dbReference type="InterPro" id="IPR015422">
    <property type="entry name" value="PyrdxlP-dep_Trfase_small"/>
</dbReference>
<dbReference type="AlphaFoldDB" id="A0AAV5I8P8"/>
<dbReference type="Proteomes" id="UP001054252">
    <property type="component" value="Unassembled WGS sequence"/>
</dbReference>
<dbReference type="EMBL" id="BPVZ01000009">
    <property type="protein sequence ID" value="GKU95367.1"/>
    <property type="molecule type" value="Genomic_DNA"/>
</dbReference>
<feature type="compositionally biased region" description="Basic and acidic residues" evidence="1">
    <location>
        <begin position="387"/>
        <end position="397"/>
    </location>
</feature>
<dbReference type="PANTHER" id="PTHR14237">
    <property type="entry name" value="MOLYBDOPTERIN COFACTOR SULFURASE MOSC"/>
    <property type="match status" value="1"/>
</dbReference>
<feature type="region of interest" description="Disordered" evidence="1">
    <location>
        <begin position="372"/>
        <end position="397"/>
    </location>
</feature>
<dbReference type="SUPFAM" id="SSF53383">
    <property type="entry name" value="PLP-dependent transferases"/>
    <property type="match status" value="1"/>
</dbReference>
<dbReference type="InterPro" id="IPR015421">
    <property type="entry name" value="PyrdxlP-dep_Trfase_major"/>
</dbReference>
<keyword evidence="3" id="KW-1185">Reference proteome</keyword>
<sequence length="599" mass="67342">MPPPRNTEASHACFHGCCPTPFRDLPESQTTVIPGSADASRHDFVVATVSSLHPNAYFTNHESLPSFKELFACFNEVYPQFSQTNLGDRIRDREYYHLSLSKHVCLDYIGHGLFSFSQMESQHPVASSSSSPLPSFQSLTLEPSFFNISYKSVKLNSQILYGNGSQELEFESKLKKRIMDFMNISESDYFMVFTANQSSAFKLLAEYYPFQSDRDLLTVYDHESEAVKVMIDSSKKKGAHVSSAEFRLPNLGIQTAKLRKKMVSKKRKKQNRGLFVFPPQSRVTGSRYSYQWMTMARENGWHVMLDACALGPKDMETLGLSLFKPDFLICSFFKIVGENPSGFGCLFIKKSSASVLQDSTSTGVGIVSLVPASGPSQLPEESENEETQLKKTEGTNPKSEIKELETPFESRNSALECRGLDHADSLGQILISIRAKCLINWLVNALISLRHPNSEASVSAVKIYGPKITFDRGPAVAFNVIDWKGEKIDPALVQKLADRNNISLSVGLLQHVEFSDKHEEEREMMFEIGTGEEGGTQISGQRGDKIPPRINVVTVTLGLLTNFEDVYRLWAFVSRFLDADFVEKERWRYKALNQKTIEL</sequence>
<gene>
    <name evidence="2" type="ORF">SLEP1_g8734</name>
</gene>
<evidence type="ECO:0000256" key="1">
    <source>
        <dbReference type="SAM" id="MobiDB-lite"/>
    </source>
</evidence>
<organism evidence="2 3">
    <name type="scientific">Rubroshorea leprosula</name>
    <dbReference type="NCBI Taxonomy" id="152421"/>
    <lineage>
        <taxon>Eukaryota</taxon>
        <taxon>Viridiplantae</taxon>
        <taxon>Streptophyta</taxon>
        <taxon>Embryophyta</taxon>
        <taxon>Tracheophyta</taxon>
        <taxon>Spermatophyta</taxon>
        <taxon>Magnoliopsida</taxon>
        <taxon>eudicotyledons</taxon>
        <taxon>Gunneridae</taxon>
        <taxon>Pentapetalae</taxon>
        <taxon>rosids</taxon>
        <taxon>malvids</taxon>
        <taxon>Malvales</taxon>
        <taxon>Dipterocarpaceae</taxon>
        <taxon>Rubroshorea</taxon>
    </lineage>
</organism>
<name>A0AAV5I8P8_9ROSI</name>
<dbReference type="Gene3D" id="3.40.640.10">
    <property type="entry name" value="Type I PLP-dependent aspartate aminotransferase-like (Major domain)"/>
    <property type="match status" value="1"/>
</dbReference>
<evidence type="ECO:0000313" key="3">
    <source>
        <dbReference type="Proteomes" id="UP001054252"/>
    </source>
</evidence>
<evidence type="ECO:0008006" key="4">
    <source>
        <dbReference type="Google" id="ProtNLM"/>
    </source>
</evidence>
<reference evidence="2 3" key="1">
    <citation type="journal article" date="2021" name="Commun. Biol.">
        <title>The genome of Shorea leprosula (Dipterocarpaceae) highlights the ecological relevance of drought in aseasonal tropical rainforests.</title>
        <authorList>
            <person name="Ng K.K.S."/>
            <person name="Kobayashi M.J."/>
            <person name="Fawcett J.A."/>
            <person name="Hatakeyama M."/>
            <person name="Paape T."/>
            <person name="Ng C.H."/>
            <person name="Ang C.C."/>
            <person name="Tnah L.H."/>
            <person name="Lee C.T."/>
            <person name="Nishiyama T."/>
            <person name="Sese J."/>
            <person name="O'Brien M.J."/>
            <person name="Copetti D."/>
            <person name="Mohd Noor M.I."/>
            <person name="Ong R.C."/>
            <person name="Putra M."/>
            <person name="Sireger I.Z."/>
            <person name="Indrioko S."/>
            <person name="Kosugi Y."/>
            <person name="Izuno A."/>
            <person name="Isagi Y."/>
            <person name="Lee S.L."/>
            <person name="Shimizu K.K."/>
        </authorList>
    </citation>
    <scope>NUCLEOTIDE SEQUENCE [LARGE SCALE GENOMIC DNA]</scope>
    <source>
        <strain evidence="2">214</strain>
    </source>
</reference>
<dbReference type="PANTHER" id="PTHR14237:SF64">
    <property type="entry name" value="MOLYBDENUM COFACTOR SULFURASE-LIKE PROTEIN"/>
    <property type="match status" value="1"/>
</dbReference>
<protein>
    <recommendedName>
        <fullName evidence="4">Molybdenum cofactor sulfurase</fullName>
    </recommendedName>
</protein>
<dbReference type="InterPro" id="IPR015424">
    <property type="entry name" value="PyrdxlP-dep_Trfase"/>
</dbReference>
<comment type="caution">
    <text evidence="2">The sequence shown here is derived from an EMBL/GenBank/DDBJ whole genome shotgun (WGS) entry which is preliminary data.</text>
</comment>
<dbReference type="Gene3D" id="3.90.1150.10">
    <property type="entry name" value="Aspartate Aminotransferase, domain 1"/>
    <property type="match status" value="1"/>
</dbReference>
<evidence type="ECO:0000313" key="2">
    <source>
        <dbReference type="EMBL" id="GKU95367.1"/>
    </source>
</evidence>